<dbReference type="AlphaFoldDB" id="G7IFK4"/>
<reference evidence="1 3" key="1">
    <citation type="journal article" date="2011" name="Nature">
        <title>The Medicago genome provides insight into the evolution of rhizobial symbioses.</title>
        <authorList>
            <person name="Young N.D."/>
            <person name="Debelle F."/>
            <person name="Oldroyd G.E."/>
            <person name="Geurts R."/>
            <person name="Cannon S.B."/>
            <person name="Udvardi M.K."/>
            <person name="Benedito V.A."/>
            <person name="Mayer K.F."/>
            <person name="Gouzy J."/>
            <person name="Schoof H."/>
            <person name="Van de Peer Y."/>
            <person name="Proost S."/>
            <person name="Cook D.R."/>
            <person name="Meyers B.C."/>
            <person name="Spannagl M."/>
            <person name="Cheung F."/>
            <person name="De Mita S."/>
            <person name="Krishnakumar V."/>
            <person name="Gundlach H."/>
            <person name="Zhou S."/>
            <person name="Mudge J."/>
            <person name="Bharti A.K."/>
            <person name="Murray J.D."/>
            <person name="Naoumkina M.A."/>
            <person name="Rosen B."/>
            <person name="Silverstein K.A."/>
            <person name="Tang H."/>
            <person name="Rombauts S."/>
            <person name="Zhao P.X."/>
            <person name="Zhou P."/>
            <person name="Barbe V."/>
            <person name="Bardou P."/>
            <person name="Bechner M."/>
            <person name="Bellec A."/>
            <person name="Berger A."/>
            <person name="Berges H."/>
            <person name="Bidwell S."/>
            <person name="Bisseling T."/>
            <person name="Choisne N."/>
            <person name="Couloux A."/>
            <person name="Denny R."/>
            <person name="Deshpande S."/>
            <person name="Dai X."/>
            <person name="Doyle J.J."/>
            <person name="Dudez A.M."/>
            <person name="Farmer A.D."/>
            <person name="Fouteau S."/>
            <person name="Franken C."/>
            <person name="Gibelin C."/>
            <person name="Gish J."/>
            <person name="Goldstein S."/>
            <person name="Gonzalez A.J."/>
            <person name="Green P.J."/>
            <person name="Hallab A."/>
            <person name="Hartog M."/>
            <person name="Hua A."/>
            <person name="Humphray S.J."/>
            <person name="Jeong D.H."/>
            <person name="Jing Y."/>
            <person name="Jocker A."/>
            <person name="Kenton S.M."/>
            <person name="Kim D.J."/>
            <person name="Klee K."/>
            <person name="Lai H."/>
            <person name="Lang C."/>
            <person name="Lin S."/>
            <person name="Macmil S.L."/>
            <person name="Magdelenat G."/>
            <person name="Matthews L."/>
            <person name="McCorrison J."/>
            <person name="Monaghan E.L."/>
            <person name="Mun J.H."/>
            <person name="Najar F.Z."/>
            <person name="Nicholson C."/>
            <person name="Noirot C."/>
            <person name="O'Bleness M."/>
            <person name="Paule C.R."/>
            <person name="Poulain J."/>
            <person name="Prion F."/>
            <person name="Qin B."/>
            <person name="Qu C."/>
            <person name="Retzel E.F."/>
            <person name="Riddle C."/>
            <person name="Sallet E."/>
            <person name="Samain S."/>
            <person name="Samson N."/>
            <person name="Sanders I."/>
            <person name="Saurat O."/>
            <person name="Scarpelli C."/>
            <person name="Schiex T."/>
            <person name="Segurens B."/>
            <person name="Severin A.J."/>
            <person name="Sherrier D.J."/>
            <person name="Shi R."/>
            <person name="Sims S."/>
            <person name="Singer S.R."/>
            <person name="Sinharoy S."/>
            <person name="Sterck L."/>
            <person name="Viollet A."/>
            <person name="Wang B.B."/>
            <person name="Wang K."/>
            <person name="Wang M."/>
            <person name="Wang X."/>
            <person name="Warfsmann J."/>
            <person name="Weissenbach J."/>
            <person name="White D.D."/>
            <person name="White J.D."/>
            <person name="Wiley G.B."/>
            <person name="Wincker P."/>
            <person name="Xing Y."/>
            <person name="Yang L."/>
            <person name="Yao Z."/>
            <person name="Ying F."/>
            <person name="Zhai J."/>
            <person name="Zhou L."/>
            <person name="Zuber A."/>
            <person name="Denarie J."/>
            <person name="Dixon R.A."/>
            <person name="May G.D."/>
            <person name="Schwartz D.C."/>
            <person name="Rogers J."/>
            <person name="Quetier F."/>
            <person name="Town C.D."/>
            <person name="Roe B.A."/>
        </authorList>
    </citation>
    <scope>NUCLEOTIDE SEQUENCE [LARGE SCALE GENOMIC DNA]</scope>
    <source>
        <strain evidence="1">A17</strain>
        <strain evidence="2 3">cv. Jemalong A17</strain>
    </source>
</reference>
<dbReference type="HOGENOM" id="CLU_3053349_0_0_1"/>
<name>G7IFK4_MEDTR</name>
<dbReference type="EnsemblPlants" id="AES64279">
    <property type="protein sequence ID" value="AES64279"/>
    <property type="gene ID" value="MTR_2g020540"/>
</dbReference>
<evidence type="ECO:0000313" key="2">
    <source>
        <dbReference type="EnsemblPlants" id="AES64279"/>
    </source>
</evidence>
<evidence type="ECO:0000313" key="3">
    <source>
        <dbReference type="Proteomes" id="UP000002051"/>
    </source>
</evidence>
<organism evidence="1 3">
    <name type="scientific">Medicago truncatula</name>
    <name type="common">Barrel medic</name>
    <name type="synonym">Medicago tribuloides</name>
    <dbReference type="NCBI Taxonomy" id="3880"/>
    <lineage>
        <taxon>Eukaryota</taxon>
        <taxon>Viridiplantae</taxon>
        <taxon>Streptophyta</taxon>
        <taxon>Embryophyta</taxon>
        <taxon>Tracheophyta</taxon>
        <taxon>Spermatophyta</taxon>
        <taxon>Magnoliopsida</taxon>
        <taxon>eudicotyledons</taxon>
        <taxon>Gunneridae</taxon>
        <taxon>Pentapetalae</taxon>
        <taxon>rosids</taxon>
        <taxon>fabids</taxon>
        <taxon>Fabales</taxon>
        <taxon>Fabaceae</taxon>
        <taxon>Papilionoideae</taxon>
        <taxon>50 kb inversion clade</taxon>
        <taxon>NPAAA clade</taxon>
        <taxon>Hologalegina</taxon>
        <taxon>IRL clade</taxon>
        <taxon>Trifolieae</taxon>
        <taxon>Medicago</taxon>
    </lineage>
</organism>
<reference evidence="1 3" key="2">
    <citation type="journal article" date="2014" name="BMC Genomics">
        <title>An improved genome release (version Mt4.0) for the model legume Medicago truncatula.</title>
        <authorList>
            <person name="Tang H."/>
            <person name="Krishnakumar V."/>
            <person name="Bidwell S."/>
            <person name="Rosen B."/>
            <person name="Chan A."/>
            <person name="Zhou S."/>
            <person name="Gentzbittel L."/>
            <person name="Childs K.L."/>
            <person name="Yandell M."/>
            <person name="Gundlach H."/>
            <person name="Mayer K.F."/>
            <person name="Schwartz D.C."/>
            <person name="Town C.D."/>
        </authorList>
    </citation>
    <scope>GENOME REANNOTATION</scope>
    <source>
        <strain evidence="2 3">cv. Jemalong A17</strain>
    </source>
</reference>
<evidence type="ECO:0000313" key="1">
    <source>
        <dbReference type="EMBL" id="AES64279.1"/>
    </source>
</evidence>
<dbReference type="PaxDb" id="3880-AES64279"/>
<dbReference type="Proteomes" id="UP000002051">
    <property type="component" value="Chromosome 2"/>
</dbReference>
<reference evidence="2" key="3">
    <citation type="submission" date="2015-04" db="UniProtKB">
        <authorList>
            <consortium name="EnsemblPlants"/>
        </authorList>
    </citation>
    <scope>IDENTIFICATION</scope>
    <source>
        <strain evidence="2">cv. Jemalong A17</strain>
    </source>
</reference>
<proteinExistence type="predicted"/>
<accession>G7IFK4</accession>
<sequence>MEPNILPNLVMARLLFNLNNKTWCLKSHCYVKVDIHPSRTSGGEKKKEVEAYYK</sequence>
<keyword evidence="3" id="KW-1185">Reference proteome</keyword>
<protein>
    <submittedName>
        <fullName evidence="1 2">Uncharacterized protein</fullName>
    </submittedName>
</protein>
<dbReference type="EMBL" id="CM001218">
    <property type="protein sequence ID" value="AES64279.1"/>
    <property type="molecule type" value="Genomic_DNA"/>
</dbReference>
<gene>
    <name evidence="1" type="ordered locus">MTR_2g020540</name>
</gene>